<dbReference type="PROSITE" id="PS00019">
    <property type="entry name" value="ACTININ_1"/>
    <property type="match status" value="1"/>
</dbReference>
<dbReference type="InterPro" id="IPR036872">
    <property type="entry name" value="CH_dom_sf"/>
</dbReference>
<dbReference type="Gene3D" id="1.10.418.10">
    <property type="entry name" value="Calponin-like domain"/>
    <property type="match status" value="1"/>
</dbReference>
<keyword evidence="1" id="KW-1185">Reference proteome</keyword>
<dbReference type="STRING" id="7209.A0A1I7VG39"/>
<dbReference type="Proteomes" id="UP000095285">
    <property type="component" value="Unassembled WGS sequence"/>
</dbReference>
<protein>
    <submittedName>
        <fullName evidence="2">PRELI/MSF1 domain-containing protein</fullName>
    </submittedName>
</protein>
<dbReference type="SUPFAM" id="SSF47576">
    <property type="entry name" value="Calponin-homology domain, CH-domain"/>
    <property type="match status" value="1"/>
</dbReference>
<evidence type="ECO:0000313" key="1">
    <source>
        <dbReference type="Proteomes" id="UP000095285"/>
    </source>
</evidence>
<sequence length="51" mass="6126">MSLNTMNQDEPYEIFLEDQQPDATWKKIQQNTFTRWVNQKLEPVNVKVTDL</sequence>
<reference evidence="1" key="1">
    <citation type="submission" date="2012-04" db="EMBL/GenBank/DDBJ databases">
        <title>The Genome Sequence of Loa loa.</title>
        <authorList>
            <consortium name="The Broad Institute Genome Sequencing Platform"/>
            <consortium name="Broad Institute Genome Sequencing Center for Infectious Disease"/>
            <person name="Nutman T.B."/>
            <person name="Fink D.L."/>
            <person name="Russ C."/>
            <person name="Young S."/>
            <person name="Zeng Q."/>
            <person name="Gargeya S."/>
            <person name="Alvarado L."/>
            <person name="Berlin A."/>
            <person name="Chapman S.B."/>
            <person name="Chen Z."/>
            <person name="Freedman E."/>
            <person name="Gellesch M."/>
            <person name="Goldberg J."/>
            <person name="Griggs A."/>
            <person name="Gujja S."/>
            <person name="Heilman E.R."/>
            <person name="Heiman D."/>
            <person name="Howarth C."/>
            <person name="Mehta T."/>
            <person name="Neiman D."/>
            <person name="Pearson M."/>
            <person name="Roberts A."/>
            <person name="Saif S."/>
            <person name="Shea T."/>
            <person name="Shenoy N."/>
            <person name="Sisk P."/>
            <person name="Stolte C."/>
            <person name="Sykes S."/>
            <person name="White J."/>
            <person name="Yandava C."/>
            <person name="Haas B."/>
            <person name="Henn M.R."/>
            <person name="Nusbaum C."/>
            <person name="Birren B."/>
        </authorList>
    </citation>
    <scope>NUCLEOTIDE SEQUENCE [LARGE SCALE GENOMIC DNA]</scope>
</reference>
<proteinExistence type="predicted"/>
<dbReference type="eggNOG" id="KOG0518">
    <property type="taxonomic scope" value="Eukaryota"/>
</dbReference>
<organism evidence="1 2">
    <name type="scientific">Loa loa</name>
    <name type="common">Eye worm</name>
    <name type="synonym">Filaria loa</name>
    <dbReference type="NCBI Taxonomy" id="7209"/>
    <lineage>
        <taxon>Eukaryota</taxon>
        <taxon>Metazoa</taxon>
        <taxon>Ecdysozoa</taxon>
        <taxon>Nematoda</taxon>
        <taxon>Chromadorea</taxon>
        <taxon>Rhabditida</taxon>
        <taxon>Spirurina</taxon>
        <taxon>Spiruromorpha</taxon>
        <taxon>Filarioidea</taxon>
        <taxon>Onchocercidae</taxon>
        <taxon>Loa</taxon>
    </lineage>
</organism>
<dbReference type="AlphaFoldDB" id="A0A1I7VG39"/>
<reference evidence="2" key="2">
    <citation type="submission" date="2016-11" db="UniProtKB">
        <authorList>
            <consortium name="WormBaseParasite"/>
        </authorList>
    </citation>
    <scope>IDENTIFICATION</scope>
</reference>
<dbReference type="InterPro" id="IPR001589">
    <property type="entry name" value="Actinin_actin-bd_CS"/>
</dbReference>
<dbReference type="WBParaSite" id="EN70_2175">
    <property type="protein sequence ID" value="EN70_2175"/>
    <property type="gene ID" value="EN70_2175"/>
</dbReference>
<accession>A0A1I7VG39</accession>
<name>A0A1I7VG39_LOALO</name>
<evidence type="ECO:0000313" key="2">
    <source>
        <dbReference type="WBParaSite" id="EN70_2175"/>
    </source>
</evidence>